<accession>A0A160TRQ8</accession>
<sequence>MVNIATRLPDGLEGSMTAGTTVQKFGQYGTDRTLPAYQIGGKIGDRFGPLALFASIDHVTSDGQPLTYVTAATQPAGTTGGYADVNRTNMPIRVLGASGFEHQRQDRIKLKAALDITPGVRLTYVGALFLNRTDSTAESYISNAGGKTYTSAFSSGVYHADQRHWSHSLSASGSGNRFDWQVIGTLYDFDRDVQRIPAGTLPAAQNGGPGTITRLDGTGWKTIDAKGMWRSDGDATHIISFGAHADWFAIDSNRFATTDWIDGGQGALNLQSEGKTRTAAFWVQDAWKLLPAVTLTLGGRYEWWKAYDGVNFSLSPSIPIVRQPLLSAARFSPKASLAWNPDADWTVRFSFGQAYRFPTAGELYQIVTTPVAAVPNPNLKPENALSEELAVERHDEHGSIRLSFFNESIRDALISQTGPLPVVPALVGTFVQNVDRTRARGVEFTFQRADILPRVDLSGSVTYADATTRRDAALPAAVGKLQPSVPHWKASLVAIWRPTDQIALTAAGRHAGRMYGSLDNTDVIGNTFQGFAGYTVIDMRASFRVTSRWSIGLGLDNVGNEKYFLFHPFPQRSFSADATYMF</sequence>
<reference evidence="9" key="1">
    <citation type="submission" date="2015-10" db="EMBL/GenBank/DDBJ databases">
        <authorList>
            <person name="Gilbert D.G."/>
        </authorList>
    </citation>
    <scope>NUCLEOTIDE SEQUENCE</scope>
</reference>
<evidence type="ECO:0000313" key="9">
    <source>
        <dbReference type="EMBL" id="CUS46824.1"/>
    </source>
</evidence>
<dbReference type="GO" id="GO:0009279">
    <property type="term" value="C:cell outer membrane"/>
    <property type="evidence" value="ECO:0007669"/>
    <property type="project" value="UniProtKB-SubCell"/>
</dbReference>
<dbReference type="InterPro" id="IPR039426">
    <property type="entry name" value="TonB-dep_rcpt-like"/>
</dbReference>
<dbReference type="GO" id="GO:0015344">
    <property type="term" value="F:siderophore uptake transmembrane transporter activity"/>
    <property type="evidence" value="ECO:0007669"/>
    <property type="project" value="TreeGrafter"/>
</dbReference>
<dbReference type="Gene3D" id="2.40.170.20">
    <property type="entry name" value="TonB-dependent receptor, beta-barrel domain"/>
    <property type="match status" value="1"/>
</dbReference>
<dbReference type="PANTHER" id="PTHR30069:SF53">
    <property type="entry name" value="COLICIN I RECEPTOR-RELATED"/>
    <property type="match status" value="1"/>
</dbReference>
<dbReference type="Pfam" id="PF00593">
    <property type="entry name" value="TonB_dep_Rec_b-barrel"/>
    <property type="match status" value="1"/>
</dbReference>
<organism evidence="9">
    <name type="scientific">hydrothermal vent metagenome</name>
    <dbReference type="NCBI Taxonomy" id="652676"/>
    <lineage>
        <taxon>unclassified sequences</taxon>
        <taxon>metagenomes</taxon>
        <taxon>ecological metagenomes</taxon>
    </lineage>
</organism>
<comment type="subcellular location">
    <subcellularLocation>
        <location evidence="1">Cell outer membrane</location>
        <topology evidence="1">Multi-pass membrane protein</topology>
    </subcellularLocation>
</comment>
<dbReference type="SUPFAM" id="SSF56935">
    <property type="entry name" value="Porins"/>
    <property type="match status" value="1"/>
</dbReference>
<keyword evidence="3" id="KW-0812">Transmembrane</keyword>
<evidence type="ECO:0000256" key="6">
    <source>
        <dbReference type="ARBA" id="ARBA00023136"/>
    </source>
</evidence>
<dbReference type="PANTHER" id="PTHR30069">
    <property type="entry name" value="TONB-DEPENDENT OUTER MEMBRANE RECEPTOR"/>
    <property type="match status" value="1"/>
</dbReference>
<keyword evidence="9" id="KW-0675">Receptor</keyword>
<gene>
    <name evidence="9" type="ORF">MGWOODY_Smn1339</name>
</gene>
<keyword evidence="7" id="KW-0998">Cell outer membrane</keyword>
<evidence type="ECO:0000256" key="2">
    <source>
        <dbReference type="ARBA" id="ARBA00022448"/>
    </source>
</evidence>
<evidence type="ECO:0000256" key="1">
    <source>
        <dbReference type="ARBA" id="ARBA00004571"/>
    </source>
</evidence>
<evidence type="ECO:0000259" key="8">
    <source>
        <dbReference type="Pfam" id="PF00593"/>
    </source>
</evidence>
<evidence type="ECO:0000256" key="4">
    <source>
        <dbReference type="ARBA" id="ARBA00022729"/>
    </source>
</evidence>
<evidence type="ECO:0000256" key="5">
    <source>
        <dbReference type="ARBA" id="ARBA00023077"/>
    </source>
</evidence>
<feature type="domain" description="TonB-dependent receptor-like beta-barrel" evidence="8">
    <location>
        <begin position="143"/>
        <end position="558"/>
    </location>
</feature>
<protein>
    <submittedName>
        <fullName evidence="9">Outer membrane receptor proteins, mostly Fe transport</fullName>
    </submittedName>
</protein>
<evidence type="ECO:0000256" key="3">
    <source>
        <dbReference type="ARBA" id="ARBA00022692"/>
    </source>
</evidence>
<dbReference type="AlphaFoldDB" id="A0A160TRQ8"/>
<dbReference type="GO" id="GO:0044718">
    <property type="term" value="P:siderophore transmembrane transport"/>
    <property type="evidence" value="ECO:0007669"/>
    <property type="project" value="TreeGrafter"/>
</dbReference>
<proteinExistence type="predicted"/>
<keyword evidence="5" id="KW-0798">TonB box</keyword>
<keyword evidence="6" id="KW-0472">Membrane</keyword>
<name>A0A160TRQ8_9ZZZZ</name>
<evidence type="ECO:0000256" key="7">
    <source>
        <dbReference type="ARBA" id="ARBA00023237"/>
    </source>
</evidence>
<dbReference type="EMBL" id="CZQE01000398">
    <property type="protein sequence ID" value="CUS46824.1"/>
    <property type="molecule type" value="Genomic_DNA"/>
</dbReference>
<keyword evidence="2" id="KW-0813">Transport</keyword>
<keyword evidence="4" id="KW-0732">Signal</keyword>
<dbReference type="InterPro" id="IPR000531">
    <property type="entry name" value="Beta-barrel_TonB"/>
</dbReference>
<dbReference type="InterPro" id="IPR036942">
    <property type="entry name" value="Beta-barrel_TonB_sf"/>
</dbReference>